<gene>
    <name evidence="2" type="primary">51</name>
    <name evidence="2" type="ORF">HCTV2_51</name>
</gene>
<reference evidence="2 3" key="1">
    <citation type="submission" date="2012-12" db="EMBL/GenBank/DDBJ databases">
        <authorList>
            <person name="Sencilo A."/>
            <person name="Jacobs-Sera D."/>
            <person name="Russell D.A."/>
            <person name="Ko C."/>
            <person name="Bowman C.A."/>
            <person name="Atanasova N."/>
            <person name="Osterlund E."/>
            <person name="Oksanen H.M."/>
            <person name="Bamford D.H."/>
            <person name="Hatfull G.F."/>
            <person name="Roine E."/>
            <person name="Hendrix R.W."/>
        </authorList>
    </citation>
    <scope>NUCLEOTIDE SEQUENCE [LARGE SCALE GENOMIC DNA]</scope>
</reference>
<dbReference type="EMBL" id="KC292028">
    <property type="protein sequence ID" value="AGM11821.1"/>
    <property type="molecule type" value="Genomic_DNA"/>
</dbReference>
<name>R4THN5_9CAUD</name>
<evidence type="ECO:0000313" key="3">
    <source>
        <dbReference type="Proteomes" id="UP000204143"/>
    </source>
</evidence>
<dbReference type="Proteomes" id="UP000204143">
    <property type="component" value="Segment"/>
</dbReference>
<evidence type="ECO:0000313" key="2">
    <source>
        <dbReference type="EMBL" id="AGM11821.1"/>
    </source>
</evidence>
<dbReference type="GeneID" id="16193630"/>
<organism evidence="2 3">
    <name type="scientific">Haloarcula californiae tailed virus 2</name>
    <dbReference type="NCBI Taxonomy" id="1273747"/>
    <lineage>
        <taxon>Viruses</taxon>
        <taxon>Duplodnaviria</taxon>
        <taxon>Heunggongvirae</taxon>
        <taxon>Uroviricota</taxon>
        <taxon>Caudoviricetes</taxon>
        <taxon>Saparoviridae</taxon>
        <taxon>Samsavirus</taxon>
        <taxon>Samsavirus crystalli</taxon>
        <taxon>Samsavirus HCTV2</taxon>
    </lineage>
</organism>
<proteinExistence type="predicted"/>
<keyword evidence="1" id="KW-0175">Coiled coil</keyword>
<sequence>MVRRLERPEQGHALREMRLEGLEGVMEHCRNALLQAEDEGDLRMARLYARQQDRAAAELLARRVERAMRDQEDENTMANLPDAVREGYSVEREVAQYRLALQDGHITEAEYRRAVRRLEGEHGST</sequence>
<keyword evidence="3" id="KW-1185">Reference proteome</keyword>
<protein>
    <submittedName>
        <fullName evidence="2">Uncharacterized protein</fullName>
    </submittedName>
</protein>
<dbReference type="RefSeq" id="YP_008058413.1">
    <property type="nucleotide sequence ID" value="NC_021319.1"/>
</dbReference>
<evidence type="ECO:0000256" key="1">
    <source>
        <dbReference type="SAM" id="Coils"/>
    </source>
</evidence>
<accession>R4THN5</accession>
<feature type="coiled-coil region" evidence="1">
    <location>
        <begin position="19"/>
        <end position="74"/>
    </location>
</feature>
<dbReference type="KEGG" id="vg:16193630"/>